<feature type="binding site" evidence="16">
    <location>
        <position position="59"/>
    </location>
    <ligand>
        <name>Zn(2+)</name>
        <dbReference type="ChEBI" id="CHEBI:29105"/>
        <note>catalytic</note>
    </ligand>
</feature>
<feature type="domain" description="CBS" evidence="18">
    <location>
        <begin position="239"/>
        <end position="294"/>
    </location>
</feature>
<evidence type="ECO:0000256" key="13">
    <source>
        <dbReference type="ARBA" id="ARBA00023136"/>
    </source>
</evidence>
<evidence type="ECO:0000256" key="8">
    <source>
        <dbReference type="ARBA" id="ARBA00022801"/>
    </source>
</evidence>
<keyword evidence="13 14" id="KW-0472">Membrane</keyword>
<evidence type="ECO:0000256" key="4">
    <source>
        <dbReference type="ARBA" id="ARBA00022670"/>
    </source>
</evidence>
<evidence type="ECO:0000256" key="9">
    <source>
        <dbReference type="ARBA" id="ARBA00022833"/>
    </source>
</evidence>
<feature type="domain" description="CBS" evidence="18">
    <location>
        <begin position="301"/>
        <end position="356"/>
    </location>
</feature>
<keyword evidence="11 14" id="KW-0482">Metalloprotease</keyword>
<dbReference type="GO" id="GO:0006508">
    <property type="term" value="P:proteolysis"/>
    <property type="evidence" value="ECO:0007669"/>
    <property type="project" value="UniProtKB-KW"/>
</dbReference>
<dbReference type="GO" id="GO:0046872">
    <property type="term" value="F:metal ion binding"/>
    <property type="evidence" value="ECO:0007669"/>
    <property type="project" value="UniProtKB-UniRule"/>
</dbReference>
<comment type="subcellular location">
    <subcellularLocation>
        <location evidence="1">Cell membrane</location>
        <topology evidence="1">Multi-pass membrane protein</topology>
    </subcellularLocation>
</comment>
<comment type="cofactor">
    <cofactor evidence="14 16">
        <name>Zn(2+)</name>
        <dbReference type="ChEBI" id="CHEBI:29105"/>
    </cofactor>
    <text evidence="14 16">Binds 1 zinc ion per subunit.</text>
</comment>
<feature type="transmembrane region" description="Helical" evidence="14">
    <location>
        <begin position="39"/>
        <end position="59"/>
    </location>
</feature>
<evidence type="ECO:0000256" key="2">
    <source>
        <dbReference type="ARBA" id="ARBA00007931"/>
    </source>
</evidence>
<dbReference type="Gene3D" id="3.10.580.10">
    <property type="entry name" value="CBS-domain"/>
    <property type="match status" value="1"/>
</dbReference>
<evidence type="ECO:0000256" key="14">
    <source>
        <dbReference type="PIRNR" id="PIRNR006404"/>
    </source>
</evidence>
<dbReference type="InterPro" id="IPR008915">
    <property type="entry name" value="Peptidase_M50"/>
</dbReference>
<dbReference type="OrthoDB" id="8772544at2"/>
<organism evidence="19 20">
    <name type="scientific">Thiolapillus brandeum</name>
    <dbReference type="NCBI Taxonomy" id="1076588"/>
    <lineage>
        <taxon>Bacteria</taxon>
        <taxon>Pseudomonadati</taxon>
        <taxon>Pseudomonadota</taxon>
        <taxon>Gammaproteobacteria</taxon>
        <taxon>Chromatiales</taxon>
        <taxon>Sedimenticolaceae</taxon>
        <taxon>Thiolapillus</taxon>
    </lineage>
</organism>
<proteinExistence type="inferred from homology"/>
<dbReference type="PANTHER" id="PTHR39188:SF3">
    <property type="entry name" value="STAGE IV SPORULATION PROTEIN FB"/>
    <property type="match status" value="1"/>
</dbReference>
<dbReference type="SMART" id="SM00116">
    <property type="entry name" value="CBS"/>
    <property type="match status" value="2"/>
</dbReference>
<evidence type="ECO:0000313" key="20">
    <source>
        <dbReference type="Proteomes" id="UP000031631"/>
    </source>
</evidence>
<dbReference type="Proteomes" id="UP000031631">
    <property type="component" value="Chromosome"/>
</dbReference>
<dbReference type="InterPro" id="IPR016483">
    <property type="entry name" value="UCP006404_Pept_M50_CBS"/>
</dbReference>
<evidence type="ECO:0000256" key="7">
    <source>
        <dbReference type="ARBA" id="ARBA00022737"/>
    </source>
</evidence>
<evidence type="ECO:0000256" key="6">
    <source>
        <dbReference type="ARBA" id="ARBA00022723"/>
    </source>
</evidence>
<evidence type="ECO:0000256" key="16">
    <source>
        <dbReference type="PIRSR" id="PIRSR006404-2"/>
    </source>
</evidence>
<keyword evidence="10 14" id="KW-1133">Transmembrane helix</keyword>
<name>A0A7U6GJM8_9GAMM</name>
<protein>
    <recommendedName>
        <fullName evidence="14">Zinc metalloprotease</fullName>
    </recommendedName>
</protein>
<reference evidence="19 20" key="1">
    <citation type="journal article" date="2014" name="PLoS ONE">
        <title>Physiological and genomic features of a novel sulfur-oxidizing gammaproteobacterium belonging to a previously uncultivated symbiotic lineage isolated from a hydrothermal vent.</title>
        <authorList>
            <person name="Nunoura T."/>
            <person name="Takaki Y."/>
            <person name="Kazama H."/>
            <person name="Kakuta J."/>
            <person name="Shimamura S."/>
            <person name="Makita H."/>
            <person name="Hirai M."/>
            <person name="Miyazaki M."/>
            <person name="Takai K."/>
        </authorList>
    </citation>
    <scope>NUCLEOTIDE SEQUENCE [LARGE SCALE GENOMIC DNA]</scope>
    <source>
        <strain evidence="19 20">Hiromi1</strain>
    </source>
</reference>
<dbReference type="InterPro" id="IPR046342">
    <property type="entry name" value="CBS_dom_sf"/>
</dbReference>
<keyword evidence="5 14" id="KW-0812">Transmembrane</keyword>
<evidence type="ECO:0000256" key="5">
    <source>
        <dbReference type="ARBA" id="ARBA00022692"/>
    </source>
</evidence>
<dbReference type="SUPFAM" id="SSF54631">
    <property type="entry name" value="CBS-domain pair"/>
    <property type="match status" value="1"/>
</dbReference>
<comment type="similarity">
    <text evidence="2 14">Belongs to the peptidase M50B family.</text>
</comment>
<feature type="binding site" evidence="16">
    <location>
        <position position="162"/>
    </location>
    <ligand>
        <name>Zn(2+)</name>
        <dbReference type="ChEBI" id="CHEBI:29105"/>
        <note>catalytic</note>
    </ligand>
</feature>
<feature type="transmembrane region" description="Helical" evidence="14">
    <location>
        <begin position="140"/>
        <end position="159"/>
    </location>
</feature>
<dbReference type="GO" id="GO:0005886">
    <property type="term" value="C:plasma membrane"/>
    <property type="evidence" value="ECO:0007669"/>
    <property type="project" value="UniProtKB-SubCell"/>
</dbReference>
<dbReference type="Pfam" id="PF00571">
    <property type="entry name" value="CBS"/>
    <property type="match status" value="2"/>
</dbReference>
<keyword evidence="7" id="KW-0677">Repeat</keyword>
<feature type="binding site" evidence="16">
    <location>
        <position position="63"/>
    </location>
    <ligand>
        <name>Zn(2+)</name>
        <dbReference type="ChEBI" id="CHEBI:29105"/>
        <note>catalytic</note>
    </ligand>
</feature>
<feature type="active site" evidence="15">
    <location>
        <position position="60"/>
    </location>
</feature>
<dbReference type="PIRSF" id="PIRSF006404">
    <property type="entry name" value="UCP006404_Pept_M50_CBS"/>
    <property type="match status" value="1"/>
</dbReference>
<evidence type="ECO:0000256" key="15">
    <source>
        <dbReference type="PIRSR" id="PIRSR006404-1"/>
    </source>
</evidence>
<evidence type="ECO:0000256" key="10">
    <source>
        <dbReference type="ARBA" id="ARBA00022989"/>
    </source>
</evidence>
<sequence>MKWSMYLGSLAGIPVYIHATFLILLVWIALSYWRSEQSLAAVINGVGFIIALFACVVLHELGHALTARRFGISTRDITLLPIGGVSSLEKMPDDPREEILVALAGPAVNILIAAVLWLWLSLQGDMPGEGIAALLQGNMLQQLLALNLFLALFNLLPAFPMDGGRVLRAILALRMDHLKATRSAAAIGQAFALWLGLVGLLYNPFLLFIALFVWIGAMAEASSEEVKSLLQESTLEHAIITHFDTLAPQDALSRAIQLTLEGVQKDFPVMDQGEIIGVLTQEDLLRGLQEQGALAPVSAYMQTDIPKAEADQPLAQIMKELQDCHCRILAVTRQGKLVGIINMENILELLRIEAALKQQGNR</sequence>
<keyword evidence="3" id="KW-1003">Cell membrane</keyword>
<evidence type="ECO:0000256" key="1">
    <source>
        <dbReference type="ARBA" id="ARBA00004651"/>
    </source>
</evidence>
<evidence type="ECO:0000259" key="18">
    <source>
        <dbReference type="PROSITE" id="PS51371"/>
    </source>
</evidence>
<dbReference type="InterPro" id="IPR000644">
    <property type="entry name" value="CBS_dom"/>
</dbReference>
<keyword evidence="12 17" id="KW-0129">CBS domain</keyword>
<keyword evidence="4 14" id="KW-0645">Protease</keyword>
<evidence type="ECO:0000256" key="3">
    <source>
        <dbReference type="ARBA" id="ARBA00022475"/>
    </source>
</evidence>
<keyword evidence="8 14" id="KW-0378">Hydrolase</keyword>
<comment type="caution">
    <text evidence="14">Lacks conserved residue(s) required for the propagation of feature annotation.</text>
</comment>
<evidence type="ECO:0000256" key="17">
    <source>
        <dbReference type="PROSITE-ProRule" id="PRU00703"/>
    </source>
</evidence>
<keyword evidence="20" id="KW-1185">Reference proteome</keyword>
<dbReference type="KEGG" id="tbn:TBH_C1902"/>
<evidence type="ECO:0000256" key="12">
    <source>
        <dbReference type="ARBA" id="ARBA00023122"/>
    </source>
</evidence>
<dbReference type="EMBL" id="AP012273">
    <property type="protein sequence ID" value="BAO44817.1"/>
    <property type="molecule type" value="Genomic_DNA"/>
</dbReference>
<dbReference type="GO" id="GO:0008237">
    <property type="term" value="F:metallopeptidase activity"/>
    <property type="evidence" value="ECO:0007669"/>
    <property type="project" value="UniProtKB-UniRule"/>
</dbReference>
<accession>A0A7U6GJM8</accession>
<dbReference type="CDD" id="cd06164">
    <property type="entry name" value="S2P-M50_SpoIVFB_CBS"/>
    <property type="match status" value="1"/>
</dbReference>
<gene>
    <name evidence="19" type="ORF">TBH_C1902</name>
</gene>
<keyword evidence="9 14" id="KW-0862">Zinc</keyword>
<evidence type="ECO:0000313" key="19">
    <source>
        <dbReference type="EMBL" id="BAO44817.1"/>
    </source>
</evidence>
<dbReference type="PANTHER" id="PTHR39188">
    <property type="entry name" value="MEMBRANE-ASSOCIATED ZINC METALLOPROTEASE M50B"/>
    <property type="match status" value="1"/>
</dbReference>
<evidence type="ECO:0000256" key="11">
    <source>
        <dbReference type="ARBA" id="ARBA00023049"/>
    </source>
</evidence>
<dbReference type="PROSITE" id="PS51371">
    <property type="entry name" value="CBS"/>
    <property type="match status" value="2"/>
</dbReference>
<dbReference type="Pfam" id="PF02163">
    <property type="entry name" value="Peptidase_M50"/>
    <property type="match status" value="2"/>
</dbReference>
<keyword evidence="6 14" id="KW-0479">Metal-binding</keyword>
<feature type="transmembrane region" description="Helical" evidence="14">
    <location>
        <begin position="12"/>
        <end position="33"/>
    </location>
</feature>
<dbReference type="AlphaFoldDB" id="A0A7U6GJM8"/>
<feature type="transmembrane region" description="Helical" evidence="14">
    <location>
        <begin position="99"/>
        <end position="120"/>
    </location>
</feature>